<dbReference type="AlphaFoldDB" id="A0A2K2D721"/>
<dbReference type="InParanoid" id="A0A2K2D721"/>
<dbReference type="Gramene" id="PNT70063">
    <property type="protein sequence ID" value="PNT70063"/>
    <property type="gene ID" value="BRADI_2g04725v3"/>
</dbReference>
<reference evidence="1 2" key="1">
    <citation type="journal article" date="2010" name="Nature">
        <title>Genome sequencing and analysis of the model grass Brachypodium distachyon.</title>
        <authorList>
            <consortium name="International Brachypodium Initiative"/>
        </authorList>
    </citation>
    <scope>NUCLEOTIDE SEQUENCE [LARGE SCALE GENOMIC DNA]</scope>
    <source>
        <strain evidence="1 2">Bd21</strain>
    </source>
</reference>
<evidence type="ECO:0000313" key="2">
    <source>
        <dbReference type="EnsemblPlants" id="PNT70063"/>
    </source>
</evidence>
<organism evidence="1">
    <name type="scientific">Brachypodium distachyon</name>
    <name type="common">Purple false brome</name>
    <name type="synonym">Trachynia distachya</name>
    <dbReference type="NCBI Taxonomy" id="15368"/>
    <lineage>
        <taxon>Eukaryota</taxon>
        <taxon>Viridiplantae</taxon>
        <taxon>Streptophyta</taxon>
        <taxon>Embryophyta</taxon>
        <taxon>Tracheophyta</taxon>
        <taxon>Spermatophyta</taxon>
        <taxon>Magnoliopsida</taxon>
        <taxon>Liliopsida</taxon>
        <taxon>Poales</taxon>
        <taxon>Poaceae</taxon>
        <taxon>BOP clade</taxon>
        <taxon>Pooideae</taxon>
        <taxon>Stipodae</taxon>
        <taxon>Brachypodieae</taxon>
        <taxon>Brachypodium</taxon>
    </lineage>
</organism>
<gene>
    <name evidence="1" type="ORF">BRADI_2g04725v3</name>
</gene>
<reference evidence="1" key="2">
    <citation type="submission" date="2017-06" db="EMBL/GenBank/DDBJ databases">
        <title>WGS assembly of Brachypodium distachyon.</title>
        <authorList>
            <consortium name="The International Brachypodium Initiative"/>
            <person name="Lucas S."/>
            <person name="Harmon-Smith M."/>
            <person name="Lail K."/>
            <person name="Tice H."/>
            <person name="Grimwood J."/>
            <person name="Bruce D."/>
            <person name="Barry K."/>
            <person name="Shu S."/>
            <person name="Lindquist E."/>
            <person name="Wang M."/>
            <person name="Pitluck S."/>
            <person name="Vogel J.P."/>
            <person name="Garvin D.F."/>
            <person name="Mockler T.C."/>
            <person name="Schmutz J."/>
            <person name="Rokhsar D."/>
            <person name="Bevan M.W."/>
        </authorList>
    </citation>
    <scope>NUCLEOTIDE SEQUENCE</scope>
    <source>
        <strain evidence="1">Bd21</strain>
    </source>
</reference>
<keyword evidence="3" id="KW-1185">Reference proteome</keyword>
<proteinExistence type="predicted"/>
<protein>
    <submittedName>
        <fullName evidence="1 2">Uncharacterized protein</fullName>
    </submittedName>
</protein>
<reference evidence="2" key="3">
    <citation type="submission" date="2018-08" db="UniProtKB">
        <authorList>
            <consortium name="EnsemblPlants"/>
        </authorList>
    </citation>
    <scope>IDENTIFICATION</scope>
    <source>
        <strain evidence="2">cv. Bd21</strain>
    </source>
</reference>
<dbReference type="EMBL" id="CM000881">
    <property type="protein sequence ID" value="PNT70063.1"/>
    <property type="molecule type" value="Genomic_DNA"/>
</dbReference>
<evidence type="ECO:0000313" key="1">
    <source>
        <dbReference type="EMBL" id="PNT70063.1"/>
    </source>
</evidence>
<sequence length="88" mass="9748">MGRRLVSIFGVVPAAITVFDPTESLRQRELELYCLFMQTTTRWISTSFPNPRETEGAGFSCTNGSVLVQILGFVQAIWTKVVCTCITG</sequence>
<name>A0A2K2D721_BRADI</name>
<accession>A0A2K2D721</accession>
<dbReference type="EnsemblPlants" id="PNT70063">
    <property type="protein sequence ID" value="PNT70063"/>
    <property type="gene ID" value="BRADI_2g04725v3"/>
</dbReference>
<dbReference type="Proteomes" id="UP000008810">
    <property type="component" value="Chromosome 2"/>
</dbReference>
<evidence type="ECO:0000313" key="3">
    <source>
        <dbReference type="Proteomes" id="UP000008810"/>
    </source>
</evidence>